<dbReference type="InterPro" id="IPR004358">
    <property type="entry name" value="Sig_transdc_His_kin-like_C"/>
</dbReference>
<evidence type="ECO:0000256" key="2">
    <source>
        <dbReference type="ARBA" id="ARBA00012438"/>
    </source>
</evidence>
<dbReference type="Pfam" id="PF00512">
    <property type="entry name" value="HisKA"/>
    <property type="match status" value="1"/>
</dbReference>
<dbReference type="GO" id="GO:0000155">
    <property type="term" value="F:phosphorelay sensor kinase activity"/>
    <property type="evidence" value="ECO:0007669"/>
    <property type="project" value="InterPro"/>
</dbReference>
<dbReference type="PROSITE" id="PS50109">
    <property type="entry name" value="HIS_KIN"/>
    <property type="match status" value="1"/>
</dbReference>
<dbReference type="PRINTS" id="PR00344">
    <property type="entry name" value="BCTRLSENSOR"/>
</dbReference>
<dbReference type="CDD" id="cd00082">
    <property type="entry name" value="HisKA"/>
    <property type="match status" value="1"/>
</dbReference>
<feature type="compositionally biased region" description="Basic and acidic residues" evidence="6">
    <location>
        <begin position="595"/>
        <end position="605"/>
    </location>
</feature>
<dbReference type="FunFam" id="3.30.565.10:FF:000006">
    <property type="entry name" value="Sensor histidine kinase WalK"/>
    <property type="match status" value="1"/>
</dbReference>
<dbReference type="Gene3D" id="3.30.565.10">
    <property type="entry name" value="Histidine kinase-like ATPase, C-terminal domain"/>
    <property type="match status" value="1"/>
</dbReference>
<dbReference type="GO" id="GO:0005886">
    <property type="term" value="C:plasma membrane"/>
    <property type="evidence" value="ECO:0007669"/>
    <property type="project" value="TreeGrafter"/>
</dbReference>
<feature type="transmembrane region" description="Helical" evidence="7">
    <location>
        <begin position="80"/>
        <end position="103"/>
    </location>
</feature>
<name>A0AAE4WFY2_AGRVI</name>
<comment type="catalytic activity">
    <reaction evidence="1">
        <text>ATP + protein L-histidine = ADP + protein N-phospho-L-histidine.</text>
        <dbReference type="EC" id="2.7.13.3"/>
    </reaction>
</comment>
<dbReference type="PANTHER" id="PTHR43047:SF72">
    <property type="entry name" value="OSMOSENSING HISTIDINE PROTEIN KINASE SLN1"/>
    <property type="match status" value="1"/>
</dbReference>
<evidence type="ECO:0000256" key="1">
    <source>
        <dbReference type="ARBA" id="ARBA00000085"/>
    </source>
</evidence>
<proteinExistence type="predicted"/>
<dbReference type="SUPFAM" id="SSF55874">
    <property type="entry name" value="ATPase domain of HSP90 chaperone/DNA topoisomerase II/histidine kinase"/>
    <property type="match status" value="1"/>
</dbReference>
<evidence type="ECO:0000256" key="3">
    <source>
        <dbReference type="ARBA" id="ARBA00022553"/>
    </source>
</evidence>
<dbReference type="GO" id="GO:0009927">
    <property type="term" value="F:histidine phosphotransfer kinase activity"/>
    <property type="evidence" value="ECO:0007669"/>
    <property type="project" value="TreeGrafter"/>
</dbReference>
<keyword evidence="3" id="KW-0597">Phosphoprotein</keyword>
<dbReference type="Proteomes" id="UP000436692">
    <property type="component" value="Unassembled WGS sequence"/>
</dbReference>
<evidence type="ECO:0000256" key="5">
    <source>
        <dbReference type="ARBA" id="ARBA00022777"/>
    </source>
</evidence>
<accession>A0AAE4WFY2</accession>
<keyword evidence="4" id="KW-0808">Transferase</keyword>
<evidence type="ECO:0000259" key="8">
    <source>
        <dbReference type="PROSITE" id="PS50109"/>
    </source>
</evidence>
<reference evidence="9 10" key="1">
    <citation type="submission" date="2019-12" db="EMBL/GenBank/DDBJ databases">
        <title>Whole-genome sequencing of Allorhizobium vitis.</title>
        <authorList>
            <person name="Gan H.M."/>
            <person name="Szegedi E."/>
            <person name="Burr T."/>
            <person name="Savka M.A."/>
        </authorList>
    </citation>
    <scope>NUCLEOTIDE SEQUENCE [LARGE SCALE GENOMIC DNA]</scope>
    <source>
        <strain evidence="9 10">CG989</strain>
    </source>
</reference>
<dbReference type="EMBL" id="WPHM01000016">
    <property type="protein sequence ID" value="MUZ60326.1"/>
    <property type="molecule type" value="Genomic_DNA"/>
</dbReference>
<dbReference type="EC" id="2.7.13.3" evidence="2"/>
<evidence type="ECO:0000313" key="10">
    <source>
        <dbReference type="Proteomes" id="UP000436692"/>
    </source>
</evidence>
<dbReference type="PANTHER" id="PTHR43047">
    <property type="entry name" value="TWO-COMPONENT HISTIDINE PROTEIN KINASE"/>
    <property type="match status" value="1"/>
</dbReference>
<keyword evidence="7" id="KW-0472">Membrane</keyword>
<dbReference type="InterPro" id="IPR036097">
    <property type="entry name" value="HisK_dim/P_sf"/>
</dbReference>
<dbReference type="Gene3D" id="1.10.287.130">
    <property type="match status" value="1"/>
</dbReference>
<dbReference type="InterPro" id="IPR005467">
    <property type="entry name" value="His_kinase_dom"/>
</dbReference>
<keyword evidence="7" id="KW-1133">Transmembrane helix</keyword>
<dbReference type="InterPro" id="IPR003594">
    <property type="entry name" value="HATPase_dom"/>
</dbReference>
<dbReference type="SMART" id="SM00387">
    <property type="entry name" value="HATPase_c"/>
    <property type="match status" value="1"/>
</dbReference>
<keyword evidence="7" id="KW-0812">Transmembrane</keyword>
<dbReference type="InterPro" id="IPR036890">
    <property type="entry name" value="HATPase_C_sf"/>
</dbReference>
<organism evidence="9 10">
    <name type="scientific">Agrobacterium vitis</name>
    <name type="common">Rhizobium vitis</name>
    <dbReference type="NCBI Taxonomy" id="373"/>
    <lineage>
        <taxon>Bacteria</taxon>
        <taxon>Pseudomonadati</taxon>
        <taxon>Pseudomonadota</taxon>
        <taxon>Alphaproteobacteria</taxon>
        <taxon>Hyphomicrobiales</taxon>
        <taxon>Rhizobiaceae</taxon>
        <taxon>Rhizobium/Agrobacterium group</taxon>
        <taxon>Agrobacterium</taxon>
    </lineage>
</organism>
<evidence type="ECO:0000313" key="9">
    <source>
        <dbReference type="EMBL" id="MUZ60326.1"/>
    </source>
</evidence>
<feature type="region of interest" description="Disordered" evidence="6">
    <location>
        <begin position="543"/>
        <end position="605"/>
    </location>
</feature>
<sequence length="605" mass="65324">MVSKEDRKSRKFGVLVLSKIADRAKTLLDEAVTLVVTRIGAEASPSRAEVAAARCVVLACLPALVLVPLTLSFFQGVAVALPLGVAIVAGLFLIAVVAALWLARLSARQPVIRHSLDTSASIDLSLFPGMVFTLDAQARVETVGGRDARDFLPFLRNPLGRPFIDQVHVTDRIAFVRAFDALRQGEDIGRVQLRLARPTGHIEGVKGETGEGQYSETASDEAADGTLMAVGLDMAVRRDERGGIAGIFVQMLDCREQQQMAQRLVKLDADLQTANEAKSRFLAAVSHELRTPLNAILGFSDILMGDYFGRMEDERHREYVRLIRQSGGHLLSVVNTMLDMCRIEAGRYELLVEPFCLAQTIHDCENMLALQAQEKGVKLTSRIGRDVSELTADPRAVRQILINLVGNAIKFTEPGGVVTVDAARFGKDLVISVSDTGIGIAQDRILLLGQPFVQVDSDYNRKFDGVGLGLSLVKGLVALHGGTFLLTSRVGEGTVVSITLPIDGSGIARVQSTGESRQIEFPPRLPVSERQPARERLDGAMSMNMVGDSGALGEGLAPSPRHHQMDGVSFEGSTGQTHERQGSGQPGQRMGQQKDVNDDAKAKIA</sequence>
<dbReference type="CDD" id="cd16922">
    <property type="entry name" value="HATPase_EvgS-ArcB-TorS-like"/>
    <property type="match status" value="1"/>
</dbReference>
<evidence type="ECO:0000256" key="4">
    <source>
        <dbReference type="ARBA" id="ARBA00022679"/>
    </source>
</evidence>
<feature type="transmembrane region" description="Helical" evidence="7">
    <location>
        <begin position="55"/>
        <end position="74"/>
    </location>
</feature>
<dbReference type="InterPro" id="IPR003661">
    <property type="entry name" value="HisK_dim/P_dom"/>
</dbReference>
<dbReference type="AlphaFoldDB" id="A0AAE4WFY2"/>
<evidence type="ECO:0000256" key="7">
    <source>
        <dbReference type="SAM" id="Phobius"/>
    </source>
</evidence>
<comment type="caution">
    <text evidence="9">The sequence shown here is derived from an EMBL/GenBank/DDBJ whole genome shotgun (WGS) entry which is preliminary data.</text>
</comment>
<dbReference type="SMART" id="SM00388">
    <property type="entry name" value="HisKA"/>
    <property type="match status" value="1"/>
</dbReference>
<protein>
    <recommendedName>
        <fullName evidence="2">histidine kinase</fullName>
        <ecNumber evidence="2">2.7.13.3</ecNumber>
    </recommendedName>
</protein>
<dbReference type="SUPFAM" id="SSF47384">
    <property type="entry name" value="Homodimeric domain of signal transducing histidine kinase"/>
    <property type="match status" value="1"/>
</dbReference>
<dbReference type="Pfam" id="PF02518">
    <property type="entry name" value="HATPase_c"/>
    <property type="match status" value="1"/>
</dbReference>
<feature type="domain" description="Histidine kinase" evidence="8">
    <location>
        <begin position="284"/>
        <end position="504"/>
    </location>
</feature>
<gene>
    <name evidence="9" type="ORF">GOZ95_23150</name>
</gene>
<evidence type="ECO:0000256" key="6">
    <source>
        <dbReference type="SAM" id="MobiDB-lite"/>
    </source>
</evidence>
<keyword evidence="5 9" id="KW-0418">Kinase</keyword>
<feature type="region of interest" description="Disordered" evidence="6">
    <location>
        <begin position="513"/>
        <end position="532"/>
    </location>
</feature>